<dbReference type="PANTHER" id="PTHR18895">
    <property type="entry name" value="HEMK METHYLTRANSFERASE"/>
    <property type="match status" value="1"/>
</dbReference>
<keyword evidence="2 7" id="KW-0489">Methyltransferase</keyword>
<dbReference type="Pfam" id="PF05175">
    <property type="entry name" value="MTS"/>
    <property type="match status" value="1"/>
</dbReference>
<gene>
    <name evidence="7" type="primary">hemK</name>
    <name evidence="7" type="ORF">SGLAD_v1c09830</name>
</gene>
<evidence type="ECO:0000256" key="2">
    <source>
        <dbReference type="ARBA" id="ARBA00022603"/>
    </source>
</evidence>
<evidence type="ECO:0000256" key="3">
    <source>
        <dbReference type="ARBA" id="ARBA00022679"/>
    </source>
</evidence>
<sequence>MQIKELYNCVKKEIKKNDFFEIVRSLFKTTAVDIDFDTNLSSKNVKDFFFILKQYKKGKPLAYLLKTKYFFENEFYINKNVLIPRNETELLVEELLEYSLKNKVIYDICCGSGCIGISLKIKEPTINLNLCDISKKCIKVVKKNLKKFNLKANIYCANFLDPVFKNPFKPDFIVINPPYIEEGDINIDIKTLKHEPHLALFAPNKGMHFYETLFENLIKLYSLNTKLIIMCEFGFNQKEQLETIFKKYGVKYEIEFKQDYSHHWRYFIIKSKELYGQTN</sequence>
<evidence type="ECO:0000313" key="7">
    <source>
        <dbReference type="EMBL" id="QBQ08182.1"/>
    </source>
</evidence>
<dbReference type="InterPro" id="IPR002052">
    <property type="entry name" value="DNA_methylase_N6_adenine_CS"/>
</dbReference>
<dbReference type="CDD" id="cd02440">
    <property type="entry name" value="AdoMet_MTases"/>
    <property type="match status" value="1"/>
</dbReference>
<dbReference type="GO" id="GO:0102559">
    <property type="term" value="F:peptide chain release factor N(5)-glutamine methyltransferase activity"/>
    <property type="evidence" value="ECO:0007669"/>
    <property type="project" value="UniProtKB-EC"/>
</dbReference>
<dbReference type="PROSITE" id="PS00092">
    <property type="entry name" value="N6_MTASE"/>
    <property type="match status" value="1"/>
</dbReference>
<dbReference type="PANTHER" id="PTHR18895:SF74">
    <property type="entry name" value="MTRF1L RELEASE FACTOR GLUTAMINE METHYLTRANSFERASE"/>
    <property type="match status" value="1"/>
</dbReference>
<reference evidence="7 8" key="1">
    <citation type="submission" date="2019-03" db="EMBL/GenBank/DDBJ databases">
        <title>Complete genome sequence of Spiroplasma gladiatoris TG-1 (DSM 22552).</title>
        <authorList>
            <person name="Lin Y.-C."/>
            <person name="Chou L."/>
            <person name="Kuo C.-H."/>
        </authorList>
    </citation>
    <scope>NUCLEOTIDE SEQUENCE [LARGE SCALE GENOMIC DNA]</scope>
    <source>
        <strain evidence="7 8">TG-1</strain>
    </source>
</reference>
<dbReference type="KEGG" id="sgq:SGLAD_v1c09830"/>
<dbReference type="NCBIfam" id="TIGR00536">
    <property type="entry name" value="hemK_fam"/>
    <property type="match status" value="1"/>
</dbReference>
<evidence type="ECO:0000256" key="4">
    <source>
        <dbReference type="ARBA" id="ARBA00022691"/>
    </source>
</evidence>
<evidence type="ECO:0000313" key="8">
    <source>
        <dbReference type="Proteomes" id="UP000294309"/>
    </source>
</evidence>
<dbReference type="GO" id="GO:0003676">
    <property type="term" value="F:nucleic acid binding"/>
    <property type="evidence" value="ECO:0007669"/>
    <property type="project" value="InterPro"/>
</dbReference>
<accession>A0A4P7AIT3</accession>
<organism evidence="7 8">
    <name type="scientific">Spiroplasma gladiatoris</name>
    <dbReference type="NCBI Taxonomy" id="2143"/>
    <lineage>
        <taxon>Bacteria</taxon>
        <taxon>Bacillati</taxon>
        <taxon>Mycoplasmatota</taxon>
        <taxon>Mollicutes</taxon>
        <taxon>Entomoplasmatales</taxon>
        <taxon>Spiroplasmataceae</taxon>
        <taxon>Spiroplasma</taxon>
    </lineage>
</organism>
<proteinExistence type="predicted"/>
<dbReference type="GO" id="GO:0032259">
    <property type="term" value="P:methylation"/>
    <property type="evidence" value="ECO:0007669"/>
    <property type="project" value="UniProtKB-KW"/>
</dbReference>
<keyword evidence="8" id="KW-1185">Reference proteome</keyword>
<dbReference type="EMBL" id="CP038013">
    <property type="protein sequence ID" value="QBQ08182.1"/>
    <property type="molecule type" value="Genomic_DNA"/>
</dbReference>
<feature type="domain" description="Methyltransferase small" evidence="6">
    <location>
        <begin position="88"/>
        <end position="189"/>
    </location>
</feature>
<evidence type="ECO:0000259" key="6">
    <source>
        <dbReference type="Pfam" id="PF05175"/>
    </source>
</evidence>
<dbReference type="InterPro" id="IPR007848">
    <property type="entry name" value="Small_mtfrase_dom"/>
</dbReference>
<dbReference type="InterPro" id="IPR029063">
    <property type="entry name" value="SAM-dependent_MTases_sf"/>
</dbReference>
<keyword evidence="4" id="KW-0949">S-adenosyl-L-methionine</keyword>
<keyword evidence="3 7" id="KW-0808">Transferase</keyword>
<dbReference type="InterPro" id="IPR004556">
    <property type="entry name" value="HemK-like"/>
</dbReference>
<comment type="catalytic activity">
    <reaction evidence="5">
        <text>L-glutaminyl-[peptide chain release factor] + S-adenosyl-L-methionine = N(5)-methyl-L-glutaminyl-[peptide chain release factor] + S-adenosyl-L-homocysteine + H(+)</text>
        <dbReference type="Rhea" id="RHEA:42896"/>
        <dbReference type="Rhea" id="RHEA-COMP:10271"/>
        <dbReference type="Rhea" id="RHEA-COMP:10272"/>
        <dbReference type="ChEBI" id="CHEBI:15378"/>
        <dbReference type="ChEBI" id="CHEBI:30011"/>
        <dbReference type="ChEBI" id="CHEBI:57856"/>
        <dbReference type="ChEBI" id="CHEBI:59789"/>
        <dbReference type="ChEBI" id="CHEBI:61891"/>
        <dbReference type="EC" id="2.1.1.297"/>
    </reaction>
</comment>
<dbReference type="EC" id="2.1.1.297" evidence="1"/>
<dbReference type="InterPro" id="IPR050320">
    <property type="entry name" value="N5-glutamine_MTase"/>
</dbReference>
<protein>
    <recommendedName>
        <fullName evidence="1">peptide chain release factor N(5)-glutamine methyltransferase</fullName>
        <ecNumber evidence="1">2.1.1.297</ecNumber>
    </recommendedName>
</protein>
<name>A0A4P7AIT3_9MOLU</name>
<evidence type="ECO:0000256" key="5">
    <source>
        <dbReference type="ARBA" id="ARBA00048391"/>
    </source>
</evidence>
<dbReference type="Gene3D" id="3.40.50.150">
    <property type="entry name" value="Vaccinia Virus protein VP39"/>
    <property type="match status" value="1"/>
</dbReference>
<dbReference type="RefSeq" id="WP_243831629.1">
    <property type="nucleotide sequence ID" value="NZ_CP038013.1"/>
</dbReference>
<dbReference type="NCBIfam" id="TIGR03534">
    <property type="entry name" value="RF_mod_PrmC"/>
    <property type="match status" value="1"/>
</dbReference>
<dbReference type="InterPro" id="IPR019874">
    <property type="entry name" value="RF_methyltr_PrmC"/>
</dbReference>
<dbReference type="Proteomes" id="UP000294309">
    <property type="component" value="Chromosome"/>
</dbReference>
<evidence type="ECO:0000256" key="1">
    <source>
        <dbReference type="ARBA" id="ARBA00012771"/>
    </source>
</evidence>
<dbReference type="AlphaFoldDB" id="A0A4P7AIT3"/>
<dbReference type="SUPFAM" id="SSF53335">
    <property type="entry name" value="S-adenosyl-L-methionine-dependent methyltransferases"/>
    <property type="match status" value="1"/>
</dbReference>